<evidence type="ECO:0000256" key="5">
    <source>
        <dbReference type="ARBA" id="ARBA00022592"/>
    </source>
</evidence>
<dbReference type="PANTHER" id="PTHR10783:SF4">
    <property type="entry name" value="PHOSPHATE TRANSPORTER PHO1 HOMOLOG 3"/>
    <property type="match status" value="1"/>
</dbReference>
<dbReference type="InterPro" id="IPR004331">
    <property type="entry name" value="SPX_dom"/>
</dbReference>
<dbReference type="GO" id="GO:0005802">
    <property type="term" value="C:trans-Golgi network"/>
    <property type="evidence" value="ECO:0007669"/>
    <property type="project" value="TreeGrafter"/>
</dbReference>
<dbReference type="GO" id="GO:0000822">
    <property type="term" value="F:inositol hexakisphosphate binding"/>
    <property type="evidence" value="ECO:0007669"/>
    <property type="project" value="TreeGrafter"/>
</dbReference>
<dbReference type="Proteomes" id="UP000594263">
    <property type="component" value="Unplaced"/>
</dbReference>
<dbReference type="CDD" id="cd14476">
    <property type="entry name" value="SPX_PHO1_like"/>
    <property type="match status" value="1"/>
</dbReference>
<feature type="transmembrane region" description="Helical" evidence="11">
    <location>
        <begin position="402"/>
        <end position="424"/>
    </location>
</feature>
<keyword evidence="3" id="KW-0813">Transport</keyword>
<dbReference type="Gramene" id="Kaladp0043s0149.1.v1.1">
    <property type="protein sequence ID" value="Kaladp0043s0149.1.v1.1"/>
    <property type="gene ID" value="Kaladp0043s0149.v1.1"/>
</dbReference>
<evidence type="ECO:0000256" key="6">
    <source>
        <dbReference type="ARBA" id="ARBA00022692"/>
    </source>
</evidence>
<dbReference type="GO" id="GO:0016036">
    <property type="term" value="P:cellular response to phosphate starvation"/>
    <property type="evidence" value="ECO:0007669"/>
    <property type="project" value="TreeGrafter"/>
</dbReference>
<sequence length="804" mass="93175">MKFGKEFTPQMVPEWHEAYMDYNFLKSLLKDILRHKSKPKPHHHHPAGPHVLPRKLDLYRAFSGLIHTPRHAPAGARTPTSPDLEAPPLPIVIHSSSQTTDEKHETMFLMAGEEGGEYELVYFKRLDDEFNKVVRFYKGKVAEVVREAEELNKQMDAFIAFRIKVEKPEGWFDRAAEITRLTEDVDASTAALSASTPVGARAASRKVHMEVIDEGPSSHGGRSSSDEESVRRETELTSMKTDTDESHKKPRKSRARPAPLEVLDRVKFHNHLETPRSTIKGFLNVPKQYELKFSRENLKKVEGKLKVAFVEFYHKLRLLKSYSYLNMLAFSKIMKKYDKITERSASKAYLKMVDSSFLGSSEDVARLMERVEATFIKHFSNSNRSKGMSLLRPKAKRERHRVTFSTGFFAGCTTALIVALILIIRARHIVEQHGSDQYMETMFPLYSLFLFVVLHIVMYAVNIYFWRRCRVNYSFIFGYQKGTELGYIQVFQLAFGIAVLGLISILCNLDMEMDPKTHDYKAITELLPLMVVLVLVAVLFCPFNVVYKSSRYFFLTCLFHCVCAPLYKVTLPDFFLADQLTSQVQALRSLEFYICYYAWGDYKLRETSCKRNDVFTTFSFIVAVVPYTWRLLQCLRRLYEEKDAMQGYNGLKYFATIVAVCMRTAYSIDKGLGWRITAVTFSAIAAVVCMYWDLVIDWGLLQRRSRNRWLRDKLLVPQNSVYYVAIVLNILLRFAWLQTVLNFKLPFLHRQTMTTIVASLEIIRRGIWNFFRLENEHLNNVGKYRAFKSVPVPFNYDEGDDKDE</sequence>
<comment type="function">
    <text evidence="9">May transport inorganic phosphate (Pi).</text>
</comment>
<evidence type="ECO:0000256" key="2">
    <source>
        <dbReference type="ARBA" id="ARBA00009665"/>
    </source>
</evidence>
<name>A0A7N0TRC0_KALFE</name>
<dbReference type="Pfam" id="PF03124">
    <property type="entry name" value="EXS"/>
    <property type="match status" value="1"/>
</dbReference>
<accession>A0A7N0TRC0</accession>
<evidence type="ECO:0000256" key="10">
    <source>
        <dbReference type="SAM" id="MobiDB-lite"/>
    </source>
</evidence>
<keyword evidence="7 11" id="KW-1133">Transmembrane helix</keyword>
<evidence type="ECO:0000313" key="14">
    <source>
        <dbReference type="EnsemblPlants" id="Kaladp0043s0149.1.v1.1"/>
    </source>
</evidence>
<feature type="transmembrane region" description="Helical" evidence="11">
    <location>
        <begin position="485"/>
        <end position="506"/>
    </location>
</feature>
<dbReference type="GO" id="GO:0006817">
    <property type="term" value="P:phosphate ion transport"/>
    <property type="evidence" value="ECO:0007669"/>
    <property type="project" value="UniProtKB-KW"/>
</dbReference>
<evidence type="ECO:0000259" key="12">
    <source>
        <dbReference type="PROSITE" id="PS51380"/>
    </source>
</evidence>
<feature type="transmembrane region" description="Helical" evidence="11">
    <location>
        <begin position="444"/>
        <end position="465"/>
    </location>
</feature>
<dbReference type="InterPro" id="IPR034092">
    <property type="entry name" value="PHO1_SPX"/>
</dbReference>
<feature type="domain" description="EXS" evidence="12">
    <location>
        <begin position="610"/>
        <end position="804"/>
    </location>
</feature>
<keyword evidence="8 11" id="KW-0472">Membrane</keyword>
<feature type="transmembrane region" description="Helical" evidence="11">
    <location>
        <begin position="721"/>
        <end position="741"/>
    </location>
</feature>
<feature type="transmembrane region" description="Helical" evidence="11">
    <location>
        <begin position="674"/>
        <end position="700"/>
    </location>
</feature>
<dbReference type="AlphaFoldDB" id="A0A7N0TRC0"/>
<feature type="compositionally biased region" description="Basic and acidic residues" evidence="10">
    <location>
        <begin position="224"/>
        <end position="247"/>
    </location>
</feature>
<comment type="similarity">
    <text evidence="2">Belongs to the SYG1 (TC 2.A.94) family.</text>
</comment>
<keyword evidence="5" id="KW-0592">Phosphate transport</keyword>
<protein>
    <submittedName>
        <fullName evidence="14">Uncharacterized protein</fullName>
    </submittedName>
</protein>
<keyword evidence="6 11" id="KW-0812">Transmembrane</keyword>
<evidence type="ECO:0000256" key="1">
    <source>
        <dbReference type="ARBA" id="ARBA00004651"/>
    </source>
</evidence>
<keyword evidence="15" id="KW-1185">Reference proteome</keyword>
<evidence type="ECO:0000256" key="3">
    <source>
        <dbReference type="ARBA" id="ARBA00022448"/>
    </source>
</evidence>
<evidence type="ECO:0000256" key="9">
    <source>
        <dbReference type="ARBA" id="ARBA00043939"/>
    </source>
</evidence>
<dbReference type="PANTHER" id="PTHR10783">
    <property type="entry name" value="XENOTROPIC AND POLYTROPIC RETROVIRUS RECEPTOR 1-RELATED"/>
    <property type="match status" value="1"/>
</dbReference>
<organism evidence="14 15">
    <name type="scientific">Kalanchoe fedtschenkoi</name>
    <name type="common">Lavender scallops</name>
    <name type="synonym">South American air plant</name>
    <dbReference type="NCBI Taxonomy" id="63787"/>
    <lineage>
        <taxon>Eukaryota</taxon>
        <taxon>Viridiplantae</taxon>
        <taxon>Streptophyta</taxon>
        <taxon>Embryophyta</taxon>
        <taxon>Tracheophyta</taxon>
        <taxon>Spermatophyta</taxon>
        <taxon>Magnoliopsida</taxon>
        <taxon>eudicotyledons</taxon>
        <taxon>Gunneridae</taxon>
        <taxon>Pentapetalae</taxon>
        <taxon>Saxifragales</taxon>
        <taxon>Crassulaceae</taxon>
        <taxon>Kalanchoe</taxon>
    </lineage>
</organism>
<dbReference type="EnsemblPlants" id="Kaladp0043s0149.1.v1.1">
    <property type="protein sequence ID" value="Kaladp0043s0149.1.v1.1"/>
    <property type="gene ID" value="Kaladp0043s0149.v1.1"/>
</dbReference>
<feature type="transmembrane region" description="Helical" evidence="11">
    <location>
        <begin position="526"/>
        <end position="545"/>
    </location>
</feature>
<proteinExistence type="inferred from homology"/>
<evidence type="ECO:0000256" key="4">
    <source>
        <dbReference type="ARBA" id="ARBA00022475"/>
    </source>
</evidence>
<feature type="region of interest" description="Disordered" evidence="10">
    <location>
        <begin position="212"/>
        <end position="259"/>
    </location>
</feature>
<dbReference type="GO" id="GO:0005886">
    <property type="term" value="C:plasma membrane"/>
    <property type="evidence" value="ECO:0007669"/>
    <property type="project" value="UniProtKB-SubCell"/>
</dbReference>
<evidence type="ECO:0000259" key="13">
    <source>
        <dbReference type="PROSITE" id="PS51382"/>
    </source>
</evidence>
<dbReference type="InterPro" id="IPR004342">
    <property type="entry name" value="EXS_C"/>
</dbReference>
<comment type="subcellular location">
    <subcellularLocation>
        <location evidence="1">Cell membrane</location>
        <topology evidence="1">Multi-pass membrane protein</topology>
    </subcellularLocation>
</comment>
<evidence type="ECO:0000256" key="11">
    <source>
        <dbReference type="SAM" id="Phobius"/>
    </source>
</evidence>
<reference evidence="14" key="1">
    <citation type="submission" date="2021-01" db="UniProtKB">
        <authorList>
            <consortium name="EnsemblPlants"/>
        </authorList>
    </citation>
    <scope>IDENTIFICATION</scope>
</reference>
<evidence type="ECO:0000256" key="8">
    <source>
        <dbReference type="ARBA" id="ARBA00023136"/>
    </source>
</evidence>
<dbReference type="PROSITE" id="PS51382">
    <property type="entry name" value="SPX"/>
    <property type="match status" value="1"/>
</dbReference>
<dbReference type="PROSITE" id="PS51380">
    <property type="entry name" value="EXS"/>
    <property type="match status" value="1"/>
</dbReference>
<evidence type="ECO:0000256" key="7">
    <source>
        <dbReference type="ARBA" id="ARBA00022989"/>
    </source>
</evidence>
<dbReference type="Pfam" id="PF03105">
    <property type="entry name" value="SPX"/>
    <property type="match status" value="1"/>
</dbReference>
<keyword evidence="4" id="KW-1003">Cell membrane</keyword>
<feature type="domain" description="SPX" evidence="13">
    <location>
        <begin position="1"/>
        <end position="351"/>
    </location>
</feature>
<evidence type="ECO:0000313" key="15">
    <source>
        <dbReference type="Proteomes" id="UP000594263"/>
    </source>
</evidence>
<dbReference type="OMA" id="NNIIPEW"/>